<dbReference type="eggNOG" id="ENOG5032YE7">
    <property type="taxonomic scope" value="Bacteria"/>
</dbReference>
<evidence type="ECO:0000256" key="5">
    <source>
        <dbReference type="ARBA" id="ARBA00047754"/>
    </source>
</evidence>
<evidence type="ECO:0000313" key="8">
    <source>
        <dbReference type="Proteomes" id="UP000013523"/>
    </source>
</evidence>
<dbReference type="OrthoDB" id="9801525at2"/>
<evidence type="ECO:0000256" key="4">
    <source>
        <dbReference type="ARBA" id="ARBA00022741"/>
    </source>
</evidence>
<name>R4KBK9_CLOPA</name>
<evidence type="ECO:0000256" key="3">
    <source>
        <dbReference type="ARBA" id="ARBA00022634"/>
    </source>
</evidence>
<evidence type="ECO:0000313" key="7">
    <source>
        <dbReference type="EMBL" id="AGK97934.1"/>
    </source>
</evidence>
<dbReference type="GO" id="GO:0000166">
    <property type="term" value="F:nucleotide binding"/>
    <property type="evidence" value="ECO:0007669"/>
    <property type="project" value="UniProtKB-KW"/>
</dbReference>
<organism evidence="7 8">
    <name type="scientific">Clostridium pasteurianum BC1</name>
    <dbReference type="NCBI Taxonomy" id="86416"/>
    <lineage>
        <taxon>Bacteria</taxon>
        <taxon>Bacillati</taxon>
        <taxon>Bacillota</taxon>
        <taxon>Clostridia</taxon>
        <taxon>Eubacteriales</taxon>
        <taxon>Clostridiaceae</taxon>
        <taxon>Clostridium</taxon>
    </lineage>
</organism>
<keyword evidence="8" id="KW-1185">Reference proteome</keyword>
<dbReference type="PATRIC" id="fig|86416.3.peg.3104"/>
<dbReference type="InterPro" id="IPR024434">
    <property type="entry name" value="TSCPD_dom"/>
</dbReference>
<dbReference type="GO" id="GO:0071897">
    <property type="term" value="P:DNA biosynthetic process"/>
    <property type="evidence" value="ECO:0007669"/>
    <property type="project" value="UniProtKB-KW"/>
</dbReference>
<comment type="similarity">
    <text evidence="1">Belongs to the ribonucleoside diphosphate reductase class-2 family.</text>
</comment>
<evidence type="ECO:0000256" key="1">
    <source>
        <dbReference type="ARBA" id="ARBA00007405"/>
    </source>
</evidence>
<dbReference type="EMBL" id="CP003261">
    <property type="protein sequence ID" value="AGK97934.1"/>
    <property type="molecule type" value="Genomic_DNA"/>
</dbReference>
<dbReference type="NCBIfam" id="TIGR03905">
    <property type="entry name" value="TIGR03905_4_Cys"/>
    <property type="match status" value="1"/>
</dbReference>
<dbReference type="InterPro" id="IPR023806">
    <property type="entry name" value="CHP03905"/>
</dbReference>
<dbReference type="Proteomes" id="UP000013523">
    <property type="component" value="Chromosome"/>
</dbReference>
<reference evidence="7 8" key="1">
    <citation type="submission" date="2012-01" db="EMBL/GenBank/DDBJ databases">
        <title>Complete sequence of chromosome of Clostridium pasteurianum BC1.</title>
        <authorList>
            <consortium name="US DOE Joint Genome Institute"/>
            <person name="Lucas S."/>
            <person name="Han J."/>
            <person name="Lapidus A."/>
            <person name="Cheng J.-F."/>
            <person name="Goodwin L."/>
            <person name="Pitluck S."/>
            <person name="Peters L."/>
            <person name="Mikhailova N."/>
            <person name="Teshima H."/>
            <person name="Detter J.C."/>
            <person name="Han C."/>
            <person name="Tapia R."/>
            <person name="Land M."/>
            <person name="Hauser L."/>
            <person name="Kyrpides N."/>
            <person name="Ivanova N."/>
            <person name="Pagani I."/>
            <person name="Dunn J."/>
            <person name="Taghavi S."/>
            <person name="Francis A."/>
            <person name="van der Lelie D."/>
            <person name="Woyke T."/>
        </authorList>
    </citation>
    <scope>NUCLEOTIDE SEQUENCE [LARGE SCALE GENOMIC DNA]</scope>
    <source>
        <strain evidence="7 8">BC1</strain>
    </source>
</reference>
<feature type="domain" description="TSCPD" evidence="6">
    <location>
        <begin position="3"/>
        <end position="78"/>
    </location>
</feature>
<dbReference type="KEGG" id="cpas:Clopa_3119"/>
<dbReference type="GO" id="GO:0004748">
    <property type="term" value="F:ribonucleoside-diphosphate reductase activity, thioredoxin disulfide as acceptor"/>
    <property type="evidence" value="ECO:0007669"/>
    <property type="project" value="UniProtKB-EC"/>
</dbReference>
<proteinExistence type="inferred from homology"/>
<dbReference type="AlphaFoldDB" id="R4KBK9"/>
<protein>
    <recommendedName>
        <fullName evidence="2">ribonucleoside-diphosphate reductase</fullName>
        <ecNumber evidence="2">1.17.4.1</ecNumber>
    </recommendedName>
</protein>
<dbReference type="EC" id="1.17.4.1" evidence="2"/>
<sequence length="83" mass="9076">MYTYKTKGVCSREIKFEVKDNKITELLFIGGCDGNLQGLSRLVEGLDISDAINKLKGIDCGGRGTSCPDQLSKALETYIKSNN</sequence>
<keyword evidence="4" id="KW-0547">Nucleotide-binding</keyword>
<dbReference type="HOGENOM" id="CLU_176133_0_0_9"/>
<dbReference type="RefSeq" id="WP_015616222.1">
    <property type="nucleotide sequence ID" value="NC_021182.1"/>
</dbReference>
<gene>
    <name evidence="7" type="ORF">Clopa_3119</name>
</gene>
<evidence type="ECO:0000259" key="6">
    <source>
        <dbReference type="Pfam" id="PF12637"/>
    </source>
</evidence>
<dbReference type="Pfam" id="PF12637">
    <property type="entry name" value="TSCPD"/>
    <property type="match status" value="1"/>
</dbReference>
<evidence type="ECO:0000256" key="2">
    <source>
        <dbReference type="ARBA" id="ARBA00012274"/>
    </source>
</evidence>
<comment type="catalytic activity">
    <reaction evidence="5">
        <text>a 2'-deoxyribonucleoside 5'-diphosphate + [thioredoxin]-disulfide + H2O = a ribonucleoside 5'-diphosphate + [thioredoxin]-dithiol</text>
        <dbReference type="Rhea" id="RHEA:23252"/>
        <dbReference type="Rhea" id="RHEA-COMP:10698"/>
        <dbReference type="Rhea" id="RHEA-COMP:10700"/>
        <dbReference type="ChEBI" id="CHEBI:15377"/>
        <dbReference type="ChEBI" id="CHEBI:29950"/>
        <dbReference type="ChEBI" id="CHEBI:50058"/>
        <dbReference type="ChEBI" id="CHEBI:57930"/>
        <dbReference type="ChEBI" id="CHEBI:73316"/>
        <dbReference type="EC" id="1.17.4.1"/>
    </reaction>
</comment>
<keyword evidence="3" id="KW-0237">DNA synthesis</keyword>
<accession>R4KBK9</accession>